<dbReference type="AlphaFoldDB" id="A0AAE6FZR7"/>
<organism evidence="2 3">
    <name type="scientific">Myxococcus xanthus</name>
    <dbReference type="NCBI Taxonomy" id="34"/>
    <lineage>
        <taxon>Bacteria</taxon>
        <taxon>Pseudomonadati</taxon>
        <taxon>Myxococcota</taxon>
        <taxon>Myxococcia</taxon>
        <taxon>Myxococcales</taxon>
        <taxon>Cystobacterineae</taxon>
        <taxon>Myxococcaceae</taxon>
        <taxon>Myxococcus</taxon>
    </lineage>
</organism>
<evidence type="ECO:0000256" key="1">
    <source>
        <dbReference type="SAM" id="MobiDB-lite"/>
    </source>
</evidence>
<dbReference type="EMBL" id="CP017174">
    <property type="protein sequence ID" value="QDE68323.1"/>
    <property type="molecule type" value="Genomic_DNA"/>
</dbReference>
<dbReference type="Proteomes" id="UP000320179">
    <property type="component" value="Chromosome"/>
</dbReference>
<reference evidence="2 3" key="1">
    <citation type="journal article" date="2019" name="Science">
        <title>Social genes are selection hotspots in kin groups of a soil microbe.</title>
        <authorList>
            <person name="Wielgoss S."/>
            <person name="Wolfensberger R."/>
            <person name="Sun L."/>
            <person name="Fiegna F."/>
            <person name="Velicer G.J."/>
        </authorList>
    </citation>
    <scope>NUCLEOTIDE SEQUENCE [LARGE SCALE GENOMIC DNA]</scope>
    <source>
        <strain evidence="2 3">MC3.5.9c15</strain>
    </source>
</reference>
<proteinExistence type="predicted"/>
<protein>
    <submittedName>
        <fullName evidence="2">Uncharacterized protein</fullName>
    </submittedName>
</protein>
<sequence length="117" mass="12340">MGPLAGFAQTPPTIPAGKGGGDAGTTVPVVPPPQPLICPAERRVTVSPDTLKKQLRAATTTAEVKKLLAPLHFEFGWDQADSCKAESAPAAVTLDVFRARIMSSETVDVVLQMRWGC</sequence>
<evidence type="ECO:0000313" key="3">
    <source>
        <dbReference type="Proteomes" id="UP000320179"/>
    </source>
</evidence>
<feature type="region of interest" description="Disordered" evidence="1">
    <location>
        <begin position="1"/>
        <end position="27"/>
    </location>
</feature>
<gene>
    <name evidence="2" type="ORF">BHS09_15795</name>
</gene>
<evidence type="ECO:0000313" key="2">
    <source>
        <dbReference type="EMBL" id="QDE68323.1"/>
    </source>
</evidence>
<name>A0AAE6FZR7_MYXXA</name>
<accession>A0AAE6FZR7</accession>